<evidence type="ECO:0000256" key="7">
    <source>
        <dbReference type="ARBA" id="ARBA00022777"/>
    </source>
</evidence>
<dbReference type="PANTHER" id="PTHR43547:SF2">
    <property type="entry name" value="HYBRID SIGNAL TRANSDUCTION HISTIDINE KINASE C"/>
    <property type="match status" value="1"/>
</dbReference>
<reference evidence="13 14" key="1">
    <citation type="journal article" date="2017" name="Infect. Genet. Evol.">
        <title>The new phylogeny of the genus Mycobacterium: The old and the news.</title>
        <authorList>
            <person name="Tortoli E."/>
            <person name="Fedrizzi T."/>
            <person name="Meehan C.J."/>
            <person name="Trovato A."/>
            <person name="Grottola A."/>
            <person name="Giacobazzi E."/>
            <person name="Serpini G.F."/>
            <person name="Tagliazucchi S."/>
            <person name="Fabio A."/>
            <person name="Bettua C."/>
            <person name="Bertorelli R."/>
            <person name="Frascaro F."/>
            <person name="De Sanctis V."/>
            <person name="Pecorari M."/>
            <person name="Jousson O."/>
            <person name="Segata N."/>
            <person name="Cirillo D.M."/>
        </authorList>
    </citation>
    <scope>NUCLEOTIDE SEQUENCE [LARGE SCALE GENOMIC DNA]</scope>
    <source>
        <strain evidence="13 14">CIP1034565</strain>
    </source>
</reference>
<comment type="subcellular location">
    <subcellularLocation>
        <location evidence="2">Cell membrane</location>
    </subcellularLocation>
</comment>
<feature type="domain" description="Histidine kinase" evidence="11">
    <location>
        <begin position="160"/>
        <end position="378"/>
    </location>
</feature>
<dbReference type="STRING" id="85968.GCA_900073015_02301"/>
<keyword evidence="7 13" id="KW-0418">Kinase</keyword>
<name>A0A2G5PEY7_9MYCO</name>
<dbReference type="SMART" id="SM00304">
    <property type="entry name" value="HAMP"/>
    <property type="match status" value="1"/>
</dbReference>
<dbReference type="CDD" id="cd00082">
    <property type="entry name" value="HisKA"/>
    <property type="match status" value="1"/>
</dbReference>
<evidence type="ECO:0000259" key="12">
    <source>
        <dbReference type="PROSITE" id="PS50885"/>
    </source>
</evidence>
<evidence type="ECO:0000256" key="9">
    <source>
        <dbReference type="ARBA" id="ARBA00023012"/>
    </source>
</evidence>
<dbReference type="PROSITE" id="PS50109">
    <property type="entry name" value="HIS_KIN"/>
    <property type="match status" value="1"/>
</dbReference>
<feature type="transmembrane region" description="Helical" evidence="10">
    <location>
        <begin position="21"/>
        <end position="43"/>
    </location>
</feature>
<evidence type="ECO:0000256" key="3">
    <source>
        <dbReference type="ARBA" id="ARBA00012438"/>
    </source>
</evidence>
<keyword evidence="6 10" id="KW-0812">Transmembrane</keyword>
<protein>
    <recommendedName>
        <fullName evidence="3">histidine kinase</fullName>
        <ecNumber evidence="3">2.7.13.3</ecNumber>
    </recommendedName>
</protein>
<dbReference type="Gene3D" id="1.10.287.130">
    <property type="match status" value="1"/>
</dbReference>
<dbReference type="PANTHER" id="PTHR43547">
    <property type="entry name" value="TWO-COMPONENT HISTIDINE KINASE"/>
    <property type="match status" value="1"/>
</dbReference>
<dbReference type="Pfam" id="PF00672">
    <property type="entry name" value="HAMP"/>
    <property type="match status" value="1"/>
</dbReference>
<keyword evidence="8 10" id="KW-1133">Transmembrane helix</keyword>
<keyword evidence="14" id="KW-1185">Reference proteome</keyword>
<dbReference type="OrthoDB" id="9757990at2"/>
<comment type="caution">
    <text evidence="13">The sequence shown here is derived from an EMBL/GenBank/DDBJ whole genome shotgun (WGS) entry which is preliminary data.</text>
</comment>
<organism evidence="13 14">
    <name type="scientific">Mycolicibacterium brumae</name>
    <dbReference type="NCBI Taxonomy" id="85968"/>
    <lineage>
        <taxon>Bacteria</taxon>
        <taxon>Bacillati</taxon>
        <taxon>Actinomycetota</taxon>
        <taxon>Actinomycetes</taxon>
        <taxon>Mycobacteriales</taxon>
        <taxon>Mycobacteriaceae</taxon>
        <taxon>Mycolicibacterium</taxon>
    </lineage>
</organism>
<dbReference type="InterPro" id="IPR004358">
    <property type="entry name" value="Sig_transdc_His_kin-like_C"/>
</dbReference>
<dbReference type="Proteomes" id="UP000230551">
    <property type="component" value="Unassembled WGS sequence"/>
</dbReference>
<dbReference type="Gene3D" id="3.30.565.10">
    <property type="entry name" value="Histidine kinase-like ATPase, C-terminal domain"/>
    <property type="match status" value="1"/>
</dbReference>
<evidence type="ECO:0000256" key="8">
    <source>
        <dbReference type="ARBA" id="ARBA00022989"/>
    </source>
</evidence>
<evidence type="ECO:0000259" key="11">
    <source>
        <dbReference type="PROSITE" id="PS50109"/>
    </source>
</evidence>
<keyword evidence="9" id="KW-0902">Two-component regulatory system</keyword>
<gene>
    <name evidence="13" type="ORF">CQY22_004360</name>
</gene>
<dbReference type="SUPFAM" id="SSF55874">
    <property type="entry name" value="ATPase domain of HSP90 chaperone/DNA topoisomerase II/histidine kinase"/>
    <property type="match status" value="1"/>
</dbReference>
<dbReference type="Pfam" id="PF00512">
    <property type="entry name" value="HisKA"/>
    <property type="match status" value="1"/>
</dbReference>
<dbReference type="PRINTS" id="PR00344">
    <property type="entry name" value="BCTRLSENSOR"/>
</dbReference>
<keyword evidence="5" id="KW-0808">Transferase</keyword>
<evidence type="ECO:0000256" key="5">
    <source>
        <dbReference type="ARBA" id="ARBA00022679"/>
    </source>
</evidence>
<evidence type="ECO:0000256" key="6">
    <source>
        <dbReference type="ARBA" id="ARBA00022692"/>
    </source>
</evidence>
<dbReference type="SMART" id="SM00388">
    <property type="entry name" value="HisKA"/>
    <property type="match status" value="1"/>
</dbReference>
<keyword evidence="4" id="KW-0597">Phosphoprotein</keyword>
<evidence type="ECO:0000313" key="14">
    <source>
        <dbReference type="Proteomes" id="UP000230551"/>
    </source>
</evidence>
<dbReference type="Gene3D" id="6.10.340.10">
    <property type="match status" value="1"/>
</dbReference>
<dbReference type="Pfam" id="PF02518">
    <property type="entry name" value="HATPase_c"/>
    <property type="match status" value="1"/>
</dbReference>
<dbReference type="AlphaFoldDB" id="A0A2G5PEY7"/>
<feature type="domain" description="HAMP" evidence="12">
    <location>
        <begin position="99"/>
        <end position="152"/>
    </location>
</feature>
<dbReference type="GO" id="GO:0000155">
    <property type="term" value="F:phosphorelay sensor kinase activity"/>
    <property type="evidence" value="ECO:0007669"/>
    <property type="project" value="InterPro"/>
</dbReference>
<evidence type="ECO:0000313" key="13">
    <source>
        <dbReference type="EMBL" id="PIB76881.1"/>
    </source>
</evidence>
<accession>A0A2G5PEY7</accession>
<dbReference type="CDD" id="cd00075">
    <property type="entry name" value="HATPase"/>
    <property type="match status" value="1"/>
</dbReference>
<dbReference type="InterPro" id="IPR005467">
    <property type="entry name" value="His_kinase_dom"/>
</dbReference>
<dbReference type="FunFam" id="3.30.565.10:FF:000006">
    <property type="entry name" value="Sensor histidine kinase WalK"/>
    <property type="match status" value="1"/>
</dbReference>
<evidence type="ECO:0000256" key="2">
    <source>
        <dbReference type="ARBA" id="ARBA00004236"/>
    </source>
</evidence>
<dbReference type="InterPro" id="IPR003660">
    <property type="entry name" value="HAMP_dom"/>
</dbReference>
<proteinExistence type="predicted"/>
<dbReference type="SUPFAM" id="SSF47384">
    <property type="entry name" value="Homodimeric domain of signal transducing histidine kinase"/>
    <property type="match status" value="1"/>
</dbReference>
<feature type="transmembrane region" description="Helical" evidence="10">
    <location>
        <begin position="76"/>
        <end position="97"/>
    </location>
</feature>
<evidence type="ECO:0000256" key="1">
    <source>
        <dbReference type="ARBA" id="ARBA00000085"/>
    </source>
</evidence>
<dbReference type="EC" id="2.7.13.3" evidence="3"/>
<dbReference type="InterPro" id="IPR003594">
    <property type="entry name" value="HATPase_dom"/>
</dbReference>
<dbReference type="InterPro" id="IPR036890">
    <property type="entry name" value="HATPase_C_sf"/>
</dbReference>
<dbReference type="PROSITE" id="PS50885">
    <property type="entry name" value="HAMP"/>
    <property type="match status" value="1"/>
</dbReference>
<dbReference type="SMART" id="SM00387">
    <property type="entry name" value="HATPase_c"/>
    <property type="match status" value="1"/>
</dbReference>
<keyword evidence="10" id="KW-0472">Membrane</keyword>
<sequence length="389" mass="41974">MMGRVHRWLRGTSRIGLTMRLTIAMMTVEVVTSVVTWIIATIAGPRLFWSELHQHNDPMTKAIAQHAQEAFAGANLVALSMGLAVAFFASLMVSAFISRRIARSTRRLANTATAIADGRYRTPSVSPGLGPELDSLAIALGRMGRRLDTIEANRRRLLADLAHEARTPLTILDGHLEAIQDGIVEPNEETVELLRVQTARLARLTEDINAISAAEEGQLRLEPELIEVADLLSQAERAVRLAFDDKGVSLIVTPAPPGVTVCVDTQRMVQVLVNLLQNALRHNGPGGTVILSAGRDKRNLTATIAVSDDGEGIAAEHLPHIFERFYRTDTARDRDAGGSGIGLAIAKAMVEAHRGWIRAASPGAGQGATFTVELPVSQNRHDLTGNLAT</sequence>
<dbReference type="EMBL" id="PDCN02000003">
    <property type="protein sequence ID" value="PIB76881.1"/>
    <property type="molecule type" value="Genomic_DNA"/>
</dbReference>
<dbReference type="InterPro" id="IPR036097">
    <property type="entry name" value="HisK_dim/P_sf"/>
</dbReference>
<dbReference type="InterPro" id="IPR003661">
    <property type="entry name" value="HisK_dim/P_dom"/>
</dbReference>
<evidence type="ECO:0000256" key="10">
    <source>
        <dbReference type="SAM" id="Phobius"/>
    </source>
</evidence>
<dbReference type="GO" id="GO:0005886">
    <property type="term" value="C:plasma membrane"/>
    <property type="evidence" value="ECO:0007669"/>
    <property type="project" value="UniProtKB-SubCell"/>
</dbReference>
<evidence type="ECO:0000256" key="4">
    <source>
        <dbReference type="ARBA" id="ARBA00022553"/>
    </source>
</evidence>
<comment type="catalytic activity">
    <reaction evidence="1">
        <text>ATP + protein L-histidine = ADP + protein N-phospho-L-histidine.</text>
        <dbReference type="EC" id="2.7.13.3"/>
    </reaction>
</comment>